<feature type="repeat" description="Filamin" evidence="9">
    <location>
        <begin position="1242"/>
        <end position="1341"/>
    </location>
</feature>
<reference evidence="13" key="1">
    <citation type="submission" date="2015-09" db="EMBL/GenBank/DDBJ databases">
        <authorList>
            <person name="Sai Rama Sridatta P."/>
        </authorList>
    </citation>
    <scope>NUCLEOTIDE SEQUENCE [LARGE SCALE GENOMIC DNA]</scope>
</reference>
<feature type="repeat" description="Filamin" evidence="9">
    <location>
        <begin position="1342"/>
        <end position="1434"/>
    </location>
</feature>
<dbReference type="GO" id="GO:0007399">
    <property type="term" value="P:nervous system development"/>
    <property type="evidence" value="ECO:0007669"/>
    <property type="project" value="UniProtKB-ARBA"/>
</dbReference>
<evidence type="ECO:0000256" key="8">
    <source>
        <dbReference type="ARBA" id="ARBA00023212"/>
    </source>
</evidence>
<dbReference type="GO" id="GO:0005856">
    <property type="term" value="C:cytoskeleton"/>
    <property type="evidence" value="ECO:0007669"/>
    <property type="project" value="UniProtKB-SubCell"/>
</dbReference>
<accession>A0A4W6F732</accession>
<keyword evidence="6" id="KW-0832">Ubl conjugation</keyword>
<dbReference type="FunFam" id="2.60.40.10:FF:000154">
    <property type="entry name" value="filamin-B isoform X1"/>
    <property type="match status" value="1"/>
</dbReference>
<dbReference type="Ensembl" id="ENSLCAT00010047627.1">
    <property type="protein sequence ID" value="ENSLCAP00010046511.1"/>
    <property type="gene ID" value="ENSLCAG00010021189.1"/>
</dbReference>
<dbReference type="SUPFAM" id="SSF81296">
    <property type="entry name" value="E set domains"/>
    <property type="match status" value="24"/>
</dbReference>
<dbReference type="CDD" id="cd21310">
    <property type="entry name" value="CH_FLNC_rpt1"/>
    <property type="match status" value="1"/>
</dbReference>
<dbReference type="FunFam" id="2.60.40.10:FF:000102">
    <property type="entry name" value="filamin-B isoform X2"/>
    <property type="match status" value="1"/>
</dbReference>
<dbReference type="FunFam" id="2.60.40.10:FF:000126">
    <property type="entry name" value="filamin-C isoform X1"/>
    <property type="match status" value="1"/>
</dbReference>
<dbReference type="InterPro" id="IPR014756">
    <property type="entry name" value="Ig_E-set"/>
</dbReference>
<feature type="repeat" description="Filamin" evidence="9">
    <location>
        <begin position="1054"/>
        <end position="1146"/>
    </location>
</feature>
<dbReference type="PANTHER" id="PTHR38537:SF12">
    <property type="entry name" value="FILAMIN-C"/>
    <property type="match status" value="1"/>
</dbReference>
<dbReference type="InterPro" id="IPR001589">
    <property type="entry name" value="Actinin_actin-bd_CS"/>
</dbReference>
<dbReference type="Gene3D" id="2.60.40.10">
    <property type="entry name" value="Immunoglobulins"/>
    <property type="match status" value="24"/>
</dbReference>
<dbReference type="PROSITE" id="PS00020">
    <property type="entry name" value="ACTININ_2"/>
    <property type="match status" value="1"/>
</dbReference>
<keyword evidence="5" id="KW-0677">Repeat</keyword>
<dbReference type="Pfam" id="PF00630">
    <property type="entry name" value="Filamin"/>
    <property type="match status" value="24"/>
</dbReference>
<feature type="repeat" description="Filamin" evidence="9">
    <location>
        <begin position="565"/>
        <end position="657"/>
    </location>
</feature>
<dbReference type="InterPro" id="IPR001715">
    <property type="entry name" value="CH_dom"/>
</dbReference>
<dbReference type="FunFam" id="2.60.40.10:FF:000092">
    <property type="entry name" value="Filamin-B isoform B"/>
    <property type="match status" value="1"/>
</dbReference>
<keyword evidence="3" id="KW-0963">Cytoplasm</keyword>
<keyword evidence="4" id="KW-0597">Phosphoprotein</keyword>
<feature type="repeat" description="Filamin" evidence="9">
    <location>
        <begin position="1756"/>
        <end position="1825"/>
    </location>
</feature>
<dbReference type="FunFam" id="2.60.40.10:FF:000079">
    <property type="entry name" value="Filamin-B isoform C"/>
    <property type="match status" value="1"/>
</dbReference>
<dbReference type="PROSITE" id="PS50021">
    <property type="entry name" value="CH"/>
    <property type="match status" value="2"/>
</dbReference>
<feature type="repeat" description="Filamin" evidence="9">
    <location>
        <begin position="958"/>
        <end position="1053"/>
    </location>
</feature>
<feature type="repeat" description="Filamin" evidence="9">
    <location>
        <begin position="2097"/>
        <end position="2196"/>
    </location>
</feature>
<dbReference type="FunFam" id="2.60.40.10:FF:000115">
    <property type="entry name" value="filamin-C isoform X1"/>
    <property type="match status" value="1"/>
</dbReference>
<feature type="repeat" description="Filamin" evidence="9">
    <location>
        <begin position="1825"/>
        <end position="1917"/>
    </location>
</feature>
<keyword evidence="8" id="KW-0206">Cytoskeleton</keyword>
<dbReference type="PANTHER" id="PTHR38537">
    <property type="entry name" value="JITTERBUG, ISOFORM N"/>
    <property type="match status" value="1"/>
</dbReference>
<keyword evidence="13" id="KW-1185">Reference proteome</keyword>
<feature type="repeat" description="Filamin" evidence="9">
    <location>
        <begin position="1147"/>
        <end position="1241"/>
    </location>
</feature>
<dbReference type="InterPro" id="IPR001298">
    <property type="entry name" value="Filamin/ABP280_rpt"/>
</dbReference>
<evidence type="ECO:0000259" key="11">
    <source>
        <dbReference type="PROSITE" id="PS50021"/>
    </source>
</evidence>
<feature type="repeat" description="Filamin" evidence="9">
    <location>
        <begin position="661"/>
        <end position="755"/>
    </location>
</feature>
<feature type="repeat" description="Filamin" evidence="9">
    <location>
        <begin position="2519"/>
        <end position="2613"/>
    </location>
</feature>
<evidence type="ECO:0000256" key="9">
    <source>
        <dbReference type="PROSITE-ProRule" id="PRU00087"/>
    </source>
</evidence>
<dbReference type="Proteomes" id="UP000314980">
    <property type="component" value="Unassembled WGS sequence"/>
</dbReference>
<dbReference type="GO" id="GO:0030036">
    <property type="term" value="P:actin cytoskeleton organization"/>
    <property type="evidence" value="ECO:0007669"/>
    <property type="project" value="InterPro"/>
</dbReference>
<dbReference type="Gene3D" id="1.10.418.10">
    <property type="entry name" value="Calponin-like domain"/>
    <property type="match status" value="2"/>
</dbReference>
<dbReference type="SMART" id="SM00033">
    <property type="entry name" value="CH"/>
    <property type="match status" value="2"/>
</dbReference>
<feature type="domain" description="Calponin-homology (CH)" evidence="11">
    <location>
        <begin position="45"/>
        <end position="151"/>
    </location>
</feature>
<evidence type="ECO:0000313" key="12">
    <source>
        <dbReference type="Ensembl" id="ENSLCAP00010046511.1"/>
    </source>
</evidence>
<feature type="repeat" description="Filamin" evidence="9">
    <location>
        <begin position="1640"/>
        <end position="1731"/>
    </location>
</feature>
<gene>
    <name evidence="12" type="primary">FLNC</name>
</gene>
<feature type="repeat" description="Filamin" evidence="9">
    <location>
        <begin position="756"/>
        <end position="858"/>
    </location>
</feature>
<evidence type="ECO:0000256" key="6">
    <source>
        <dbReference type="ARBA" id="ARBA00022843"/>
    </source>
</evidence>
<evidence type="ECO:0000256" key="2">
    <source>
        <dbReference type="ARBA" id="ARBA00009238"/>
    </source>
</evidence>
<evidence type="ECO:0000256" key="10">
    <source>
        <dbReference type="SAM" id="MobiDB-lite"/>
    </source>
</evidence>
<feature type="repeat" description="Filamin" evidence="9">
    <location>
        <begin position="468"/>
        <end position="564"/>
    </location>
</feature>
<feature type="repeat" description="Filamin" evidence="9">
    <location>
        <begin position="2007"/>
        <end position="2099"/>
    </location>
</feature>
<evidence type="ECO:0000256" key="4">
    <source>
        <dbReference type="ARBA" id="ARBA00022553"/>
    </source>
</evidence>
<dbReference type="FunFam" id="2.60.40.10:FF:000168">
    <property type="entry name" value="filamin-C isoform X2"/>
    <property type="match status" value="1"/>
</dbReference>
<dbReference type="InterPro" id="IPR013783">
    <property type="entry name" value="Ig-like_fold"/>
</dbReference>
<feature type="repeat" description="Filamin" evidence="9">
    <location>
        <begin position="379"/>
        <end position="467"/>
    </location>
</feature>
<proteinExistence type="inferred from homology"/>
<feature type="repeat" description="Filamin" evidence="9">
    <location>
        <begin position="2390"/>
        <end position="2482"/>
    </location>
</feature>
<evidence type="ECO:0000256" key="1">
    <source>
        <dbReference type="ARBA" id="ARBA00004245"/>
    </source>
</evidence>
<dbReference type="CDD" id="cd21314">
    <property type="entry name" value="CH_FLNC_rpt2"/>
    <property type="match status" value="1"/>
</dbReference>
<dbReference type="FunFam" id="2.60.40.10:FF:000118">
    <property type="entry name" value="filamin-C isoform X2"/>
    <property type="match status" value="1"/>
</dbReference>
<feature type="repeat" description="Filamin" evidence="9">
    <location>
        <begin position="1915"/>
        <end position="2004"/>
    </location>
</feature>
<dbReference type="FunFam" id="2.60.40.10:FF:000096">
    <property type="entry name" value="filamin-C isoform X2"/>
    <property type="match status" value="1"/>
</dbReference>
<evidence type="ECO:0000256" key="7">
    <source>
        <dbReference type="ARBA" id="ARBA00023203"/>
    </source>
</evidence>
<reference evidence="12" key="2">
    <citation type="submission" date="2025-08" db="UniProtKB">
        <authorList>
            <consortium name="Ensembl"/>
        </authorList>
    </citation>
    <scope>IDENTIFICATION</scope>
</reference>
<dbReference type="FunFam" id="2.60.40.10:FF:000001">
    <property type="entry name" value="Filamin-C isoform b"/>
    <property type="match status" value="5"/>
</dbReference>
<name>A0A4W6F732_LATCA</name>
<feature type="region of interest" description="Disordered" evidence="10">
    <location>
        <begin position="1"/>
        <end position="39"/>
    </location>
</feature>
<dbReference type="FunFam" id="2.60.40.10:FF:000157">
    <property type="entry name" value="filamin-C isoform X1"/>
    <property type="match status" value="1"/>
</dbReference>
<dbReference type="PROSITE" id="PS50194">
    <property type="entry name" value="FILAMIN_REPEAT"/>
    <property type="match status" value="24"/>
</dbReference>
<feature type="repeat" description="Filamin" evidence="9">
    <location>
        <begin position="2293"/>
        <end position="2386"/>
    </location>
</feature>
<dbReference type="SUPFAM" id="SSF47576">
    <property type="entry name" value="Calponin-homology domain, CH-domain"/>
    <property type="match status" value="1"/>
</dbReference>
<dbReference type="GO" id="GO:0051015">
    <property type="term" value="F:actin filament binding"/>
    <property type="evidence" value="ECO:0007669"/>
    <property type="project" value="InterPro"/>
</dbReference>
<feature type="repeat" description="Filamin" evidence="9">
    <location>
        <begin position="279"/>
        <end position="377"/>
    </location>
</feature>
<evidence type="ECO:0000313" key="13">
    <source>
        <dbReference type="Proteomes" id="UP000314980"/>
    </source>
</evidence>
<dbReference type="GeneTree" id="ENSGT00940000153588"/>
<comment type="similarity">
    <text evidence="2">Belongs to the filamin family.</text>
</comment>
<keyword evidence="7" id="KW-0009">Actin-binding</keyword>
<dbReference type="FunFam" id="2.60.40.10:FF:000105">
    <property type="entry name" value="filamin-C isoform X1"/>
    <property type="match status" value="1"/>
</dbReference>
<feature type="repeat" description="Filamin" evidence="9">
    <location>
        <begin position="2199"/>
        <end position="2291"/>
    </location>
</feature>
<dbReference type="FunFam" id="1.10.418.10:FF:000006">
    <property type="entry name" value="Filamin-B isoform A"/>
    <property type="match status" value="1"/>
</dbReference>
<dbReference type="InterPro" id="IPR044801">
    <property type="entry name" value="Filamin"/>
</dbReference>
<dbReference type="FunFam" id="1.10.418.10:FF:000008">
    <property type="entry name" value="Filamin-B isoform C"/>
    <property type="match status" value="1"/>
</dbReference>
<dbReference type="InterPro" id="IPR017868">
    <property type="entry name" value="Filamin/ABP280_repeat-like"/>
</dbReference>
<dbReference type="FunFam" id="2.60.40.10:FF:000122">
    <property type="entry name" value="filamin-C isoform X2"/>
    <property type="match status" value="1"/>
</dbReference>
<dbReference type="FunFam" id="2.60.40.10:FF:000042">
    <property type="entry name" value="Filamin-B isoform B"/>
    <property type="match status" value="2"/>
</dbReference>
<comment type="subcellular location">
    <subcellularLocation>
        <location evidence="1">Cytoplasm</location>
        <location evidence="1">Cytoskeleton</location>
    </subcellularLocation>
</comment>
<organism evidence="12 13">
    <name type="scientific">Lates calcarifer</name>
    <name type="common">Barramundi</name>
    <name type="synonym">Holocentrus calcarifer</name>
    <dbReference type="NCBI Taxonomy" id="8187"/>
    <lineage>
        <taxon>Eukaryota</taxon>
        <taxon>Metazoa</taxon>
        <taxon>Chordata</taxon>
        <taxon>Craniata</taxon>
        <taxon>Vertebrata</taxon>
        <taxon>Euteleostomi</taxon>
        <taxon>Actinopterygii</taxon>
        <taxon>Neopterygii</taxon>
        <taxon>Teleostei</taxon>
        <taxon>Neoteleostei</taxon>
        <taxon>Acanthomorphata</taxon>
        <taxon>Carangaria</taxon>
        <taxon>Carangaria incertae sedis</taxon>
        <taxon>Centropomidae</taxon>
        <taxon>Lates</taxon>
    </lineage>
</organism>
<protein>
    <submittedName>
        <fullName evidence="12">Filamin C</fullName>
    </submittedName>
</protein>
<dbReference type="FunFam" id="2.60.40.10:FF:000125">
    <property type="entry name" value="filamin-B isoform X1"/>
    <property type="match status" value="1"/>
</dbReference>
<feature type="repeat" description="Filamin" evidence="9">
    <location>
        <begin position="859"/>
        <end position="957"/>
    </location>
</feature>
<dbReference type="SMART" id="SM00557">
    <property type="entry name" value="IG_FLMN"/>
    <property type="match status" value="24"/>
</dbReference>
<feature type="repeat" description="Filamin" evidence="9">
    <location>
        <begin position="1435"/>
        <end position="1530"/>
    </location>
</feature>
<dbReference type="PROSITE" id="PS00019">
    <property type="entry name" value="ACTININ_1"/>
    <property type="match status" value="1"/>
</dbReference>
<evidence type="ECO:0000256" key="3">
    <source>
        <dbReference type="ARBA" id="ARBA00022490"/>
    </source>
</evidence>
<dbReference type="FunFam" id="2.60.40.10:FF:000138">
    <property type="entry name" value="filamin-B isoform X1"/>
    <property type="match status" value="1"/>
</dbReference>
<feature type="repeat" description="Filamin" evidence="9">
    <location>
        <begin position="1531"/>
        <end position="1627"/>
    </location>
</feature>
<sequence>MSNSSYLEPQQLPPQFYQSTADIGEEEEEMPATEKDLAEDAPWKKIQQNTFTRWCNEHLKVINKRINDLQKDLSDGLKLIGLLEVLSQKKMYRKYHSRPNFRQMKLENVSVALEFLEREHIKLVSIDSKAIVDGNLKLILGLIWTLILHYSISMPMWEDEDDEDAKKLTPKQRLLGWIQNKVPQLPITNFHRDWRDGKALGALVDNCAPGLCPDWETWDPSQPVENAREAMQQADDWLGVPQVIAPEEIVDPNVDEHSVMTYLSQFPKAKLKPGAPLRAKTLHPKRAKAYGPGIEPRGNVVLKPAEFLVETVEAGLGEVLVYVEDPEGHTEEARVIPNNDKNRTYSVVYLPKVEGLHKVKVLFAGQDIDRSPFMVNVSKAMGDPSRMGNVANKPTYFDIYTAGAGAGDVGVIIVDSNGRRDTVEIVLENKGDSIFRCTYVPVLEGPHTVYVTFAGQQIPRSPFTVHISEACNPNACRASGRGLQPKGLRVKEVADFKVYTKGAGSGEFKVTVKGPKGLEEPVKVLEMGNGLFECNYYPIMTGKYIVTITWGGHSIPRSPFEVQVSEEAGPQKVRAWGPGLETGMVGKSADFVVEAIGTEVGTLGFSIEGPSQAKIECDDKGDGSCDVRYWPTEPGDYAVHVICDDEDIKDSPFMAHILPAANDVFPEKVKCFGPGLEPLGCIVNKPADFTIDTHGAVNLCWCFQDAEGFPIDIQITDNGDSTYFCVYIPTKPIKHTIIITWGEVNVPNSPFRVTIGEGSHPENVKVYGPGVEKTGLKANEPTYFTVDCSEAGQGDVSIGIKCAPGVVGPAEADIDFDIIKNDNDTFTVKYMPPGPGQYTIMVLFADQEIPISPFRIKVDPSHDAAKVRAEGPGLNKTGVEVGKPTHFTIYTKGAGKAKPEVHFTAAAKGEAVRDFEIIDNHDYSYTVRYTAIQQGNMSITVCHGGDPIPKSPFSISVAPPLDLNKVKVQGLNNKVDVGKDQEFTVSTRGAGGQGKLDVKITSPSRRPIPCKLESGTANELHTVKYIPPEEGPYRVDISYDGNPVPGSPFTVEGVMPPDPSKVRAYGPGLQGGVVGKPAPFAIDTKGAGTGGLGLTVEGPCEAKIECQDNGDGSCSVSYLPTEPGEYAINILFADQHIPGSPFKAAVQSVFDPTKVTASGPGLERGKVNEAGSFTVDCSKAGEAELTIEIISDSGAKAEVHVQNNSDGTYSITYIPQFHGMYTITIKYGGHAVPKFPTRLQVDPAVDTSGVKIYGPGVEPRGVLREVTTHFIVDARAHYKSGGSQIKTCISNPSGANTDAYITDKGDGMYRVEYTPYEDGLHLIEVLFDEVSVPKSPFRVSVTEGCDPSRVRAYGPGLEEGLVNKPNRFTVETRGAGTGGLGLAIEGPSEAKMSCKDNKDGSCSVEYIPFTPGEYDVNITFGGLPIPGSPFRVPVRELVDPSKVRCSGPGLGSGVRAHVPQTFTVDSSKAGVAPLEVQLYGPTGVAEPISITDNGDSTHTVNYTPASDGPYTVCVKYADQEVPRSPFKIKTLPAHDASKVRASGPGLNASGVPASLPVEFTIDARDAGEGLLTVQILDPEGKPKKANIRDNRDGTYTVSYVPDMTGRYTITIKYGGDEIPYSPYRIHALPSGDASKCLVTVSIGGHGLGSGIGPTIQIGEETVITVDAKAAGKGKVTCKVSTPDGAELDVDVVENADGTFDIYYTAPEPGKYVITIRFGGEHIPNSPFHVVVSQGPAETCGGGQCPVDGMEPMLRPFSLVIPFTVQKGEITGEVRMPSGRTACPHITDNKDGTVTVKYSPTERGLHEMDIKYDGNHIPGSPLQFYVDAINSGHVTAYGPGLSHGTVNRPATFTIVTKDAGEGGLSLAVEGPSKAEISCKDNKDGTCTVSYLPTAPGDYNIIVKFDDKHIPGSPFTAKITGDDSMRTSQLNVGTSTDVSLKITETDLSSLTATIRAPSGNEEPCLLKRLPNRHIGISFTPKEVGEHVVSVKKNGKHVTNSPFKIMVGQSEIGDASKVKVYGQGLVEGHTFEVAEFIVDTRNAGYGGLGLSIEGPSKVDINCEDVEDGTCKVTYCPTEPGNYIINIKFADQHVPGSPFTVKVFGEGRMKESITRRRQAPSIATVGSTCDLNLKIPGEAGNQEMTAQVTSPGGKTEDAEIIRGEDSTYSVRFIPQEMGPHTVNVKYRGQHVPGSPFQFTVGPLGEGGAHKVRAGGTGLDRGVAGIPAEFSIWTREAGAGGLSIAVEGPSKAEITFEDRKDGSCGVAYVVQEPGDYEVSIKFNDEHIPDSPFIVPIATLSDDARRLTITSLQEMGLKVGQEASFAVQLNGARGLIDAKIHTPSGAIEECYITEMDSDQHAIRFIPRENGVHSIDVRFNGSHVPGSPFKIRVGEPGQDGDPGMVSAFGPGLEGGTTGVASEFIVNTCNAGSGALSVTIDGPSKVKMDCQECPEGYKVSYTPMAPGNYLISIKYGGPQHIVGSPFKAKVSGPRLSGGHSLHETSSVLVETVTKSSVMGGAFASLPKFSSDASKVISRGAGLSKAFVSQKNTFTVDCSKAGTNMLMVGVHGPKTPCEEVYVKHMGNRMYNVTYTVKEQGSYILIVKWGDENVPGSPFHVTVP</sequence>
<feature type="domain" description="Calponin-homology (CH)" evidence="11">
    <location>
        <begin position="168"/>
        <end position="271"/>
    </location>
</feature>
<dbReference type="FunFam" id="2.60.40.10:FF:000007">
    <property type="entry name" value="Filamin-B isoform C"/>
    <property type="match status" value="3"/>
</dbReference>
<dbReference type="InterPro" id="IPR036872">
    <property type="entry name" value="CH_dom_sf"/>
</dbReference>
<evidence type="ECO:0000256" key="5">
    <source>
        <dbReference type="ARBA" id="ARBA00022737"/>
    </source>
</evidence>
<dbReference type="Pfam" id="PF00307">
    <property type="entry name" value="CH"/>
    <property type="match status" value="2"/>
</dbReference>
<reference evidence="12" key="3">
    <citation type="submission" date="2025-09" db="UniProtKB">
        <authorList>
            <consortium name="Ensembl"/>
        </authorList>
    </citation>
    <scope>IDENTIFICATION</scope>
</reference>